<accession>A0A1I7FPK5</accession>
<dbReference type="PANTHER" id="PTHR38588">
    <property type="entry name" value="BLL0334 PROTEIN"/>
    <property type="match status" value="1"/>
</dbReference>
<dbReference type="InterPro" id="IPR010419">
    <property type="entry name" value="CO_DH_gsu"/>
</dbReference>
<dbReference type="Pfam" id="PF06240">
    <property type="entry name" value="COXG"/>
    <property type="match status" value="2"/>
</dbReference>
<dbReference type="Gene3D" id="3.30.530.20">
    <property type="match status" value="2"/>
</dbReference>
<protein>
    <submittedName>
        <fullName evidence="1">Carbon monoxide dehydrogenase subunit G</fullName>
    </submittedName>
</protein>
<dbReference type="CDD" id="cd05018">
    <property type="entry name" value="CoxG"/>
    <property type="match status" value="2"/>
</dbReference>
<proteinExistence type="predicted"/>
<evidence type="ECO:0000313" key="2">
    <source>
        <dbReference type="Proteomes" id="UP000199391"/>
    </source>
</evidence>
<dbReference type="PANTHER" id="PTHR38588:SF1">
    <property type="entry name" value="BLL0334 PROTEIN"/>
    <property type="match status" value="1"/>
</dbReference>
<organism evidence="1 2">
    <name type="scientific">Pseudoduganella namucuonensis</name>
    <dbReference type="NCBI Taxonomy" id="1035707"/>
    <lineage>
        <taxon>Bacteria</taxon>
        <taxon>Pseudomonadati</taxon>
        <taxon>Pseudomonadota</taxon>
        <taxon>Betaproteobacteria</taxon>
        <taxon>Burkholderiales</taxon>
        <taxon>Oxalobacteraceae</taxon>
        <taxon>Telluria group</taxon>
        <taxon>Pseudoduganella</taxon>
    </lineage>
</organism>
<dbReference type="EMBL" id="FPBO01000002">
    <property type="protein sequence ID" value="SFU38120.1"/>
    <property type="molecule type" value="Genomic_DNA"/>
</dbReference>
<dbReference type="STRING" id="1035707.SAMN05216552_1002194"/>
<name>A0A1I7FPK5_9BURK</name>
<keyword evidence="2" id="KW-1185">Reference proteome</keyword>
<dbReference type="SUPFAM" id="SSF55961">
    <property type="entry name" value="Bet v1-like"/>
    <property type="match status" value="2"/>
</dbReference>
<sequence>MELIGEKLIPAPISATWAALNDAEVLKSCIAGCESLDHVQANMLAAQVALKIGPVKARFKGTLTLSDMNPPHSYVVSFEGQGGIAGFGKGAADVSLTEQGDQTLLRYAARAQVGGRLAQVGSRLIDAAAAKITEDFFAAFEVQLQPASVEAAAYQPAVLGKAGAPATSRLAGAAAPKVVAHSLPAAGARLPPLSAAAAVDQPNVFAQTGAPAKPRPAVAATPIQLVGERVFPAPIFATFNAMNNADVLKSCIVGCESLEHLRADTLVAVLALGIGPVGARFKSTFQVSDMRIPSGYVLSFEGEGGTRGSANISLIEEGRQTRVRYALQAEVRGALAKVGPRLIEAVSAQVAKGFFSAFEARLLQATADMAADRSAVPAKTGAPAKRWLWVLLAGAAAAAYTMWR</sequence>
<dbReference type="Proteomes" id="UP000199391">
    <property type="component" value="Unassembled WGS sequence"/>
</dbReference>
<gene>
    <name evidence="1" type="ORF">SAMN05216552_1002194</name>
</gene>
<dbReference type="InterPro" id="IPR023393">
    <property type="entry name" value="START-like_dom_sf"/>
</dbReference>
<evidence type="ECO:0000313" key="1">
    <source>
        <dbReference type="EMBL" id="SFU38120.1"/>
    </source>
</evidence>
<dbReference type="AlphaFoldDB" id="A0A1I7FPK5"/>
<reference evidence="2" key="1">
    <citation type="submission" date="2016-10" db="EMBL/GenBank/DDBJ databases">
        <authorList>
            <person name="Varghese N."/>
            <person name="Submissions S."/>
        </authorList>
    </citation>
    <scope>NUCLEOTIDE SEQUENCE [LARGE SCALE GENOMIC DNA]</scope>
    <source>
        <strain evidence="2">CGMCC 1.11014</strain>
    </source>
</reference>